<gene>
    <name evidence="1" type="ORF">Sru01_12430</name>
</gene>
<reference evidence="1" key="1">
    <citation type="submission" date="2021-01" db="EMBL/GenBank/DDBJ databases">
        <title>Whole genome shotgun sequence of Sphaerisporangium rufum NBRC 109079.</title>
        <authorList>
            <person name="Komaki H."/>
            <person name="Tamura T."/>
        </authorList>
    </citation>
    <scope>NUCLEOTIDE SEQUENCE</scope>
    <source>
        <strain evidence="1">NBRC 109079</strain>
    </source>
</reference>
<keyword evidence="2" id="KW-1185">Reference proteome</keyword>
<name>A0A919R0P7_9ACTN</name>
<comment type="caution">
    <text evidence="1">The sequence shown here is derived from an EMBL/GenBank/DDBJ whole genome shotgun (WGS) entry which is preliminary data.</text>
</comment>
<evidence type="ECO:0000313" key="1">
    <source>
        <dbReference type="EMBL" id="GII76261.1"/>
    </source>
</evidence>
<protein>
    <recommendedName>
        <fullName evidence="3">DUF3800 domain-containing protein</fullName>
    </recommendedName>
</protein>
<dbReference type="AlphaFoldDB" id="A0A919R0P7"/>
<organism evidence="1 2">
    <name type="scientific">Sphaerisporangium rufum</name>
    <dbReference type="NCBI Taxonomy" id="1381558"/>
    <lineage>
        <taxon>Bacteria</taxon>
        <taxon>Bacillati</taxon>
        <taxon>Actinomycetota</taxon>
        <taxon>Actinomycetes</taxon>
        <taxon>Streptosporangiales</taxon>
        <taxon>Streptosporangiaceae</taxon>
        <taxon>Sphaerisporangium</taxon>
    </lineage>
</organism>
<dbReference type="Proteomes" id="UP000655287">
    <property type="component" value="Unassembled WGS sequence"/>
</dbReference>
<accession>A0A919R0P7</accession>
<evidence type="ECO:0000313" key="2">
    <source>
        <dbReference type="Proteomes" id="UP000655287"/>
    </source>
</evidence>
<sequence>MKHAFVDESARGGYLICAVAIAPADLPASRRALRKLCKPGQQRIHMASESDSRRREILSMIDGIEVAAHVYQAELAKSAQRVVRDDCFRAAVPSLIAMGVSRLIIESCNQDRQDRLVIHEALSKADAHDLLVYGHDRPALEPLLWVPDALAWAYGKGGDWRRRTRGAIQGVIKV</sequence>
<evidence type="ECO:0008006" key="3">
    <source>
        <dbReference type="Google" id="ProtNLM"/>
    </source>
</evidence>
<proteinExistence type="predicted"/>
<dbReference type="EMBL" id="BOOU01000014">
    <property type="protein sequence ID" value="GII76261.1"/>
    <property type="molecule type" value="Genomic_DNA"/>
</dbReference>